<reference evidence="12 13" key="2">
    <citation type="submission" date="2017-07" db="EMBL/GenBank/DDBJ databases">
        <title>Candidatus Dactylopiibacterium carminicum, a nitrogen-fixing symbiont of the cochineal insect Dactylopius coccus and Dactylopius opuntiae (Hemiptera: Coccoidea: Dactylopiidae).</title>
        <authorList>
            <person name="Vera A."/>
        </authorList>
    </citation>
    <scope>NUCLEOTIDE SEQUENCE [LARGE SCALE GENOMIC DNA]</scope>
    <source>
        <strain evidence="12 13">NFDCM</strain>
    </source>
</reference>
<comment type="catalytic activity">
    <reaction evidence="5 6">
        <text>[protein]-L-glutamate 5-O-methyl ester + H2O = L-glutamyl-[protein] + methanol + H(+)</text>
        <dbReference type="Rhea" id="RHEA:23236"/>
        <dbReference type="Rhea" id="RHEA-COMP:10208"/>
        <dbReference type="Rhea" id="RHEA-COMP:10311"/>
        <dbReference type="ChEBI" id="CHEBI:15377"/>
        <dbReference type="ChEBI" id="CHEBI:15378"/>
        <dbReference type="ChEBI" id="CHEBI:17790"/>
        <dbReference type="ChEBI" id="CHEBI:29973"/>
        <dbReference type="ChEBI" id="CHEBI:82795"/>
        <dbReference type="EC" id="3.1.1.61"/>
    </reaction>
</comment>
<dbReference type="InterPro" id="IPR035909">
    <property type="entry name" value="CheB_C"/>
</dbReference>
<dbReference type="GO" id="GO:0008984">
    <property type="term" value="F:protein-glutamate methylesterase activity"/>
    <property type="evidence" value="ECO:0007669"/>
    <property type="project" value="UniProtKB-UniRule"/>
</dbReference>
<proteinExistence type="inferred from homology"/>
<feature type="active site" evidence="6 7">
    <location>
        <position position="193"/>
    </location>
</feature>
<dbReference type="OrthoDB" id="9793421at2"/>
<dbReference type="PROSITE" id="PS50110">
    <property type="entry name" value="RESPONSE_REGULATORY"/>
    <property type="match status" value="1"/>
</dbReference>
<evidence type="ECO:0000256" key="5">
    <source>
        <dbReference type="ARBA" id="ARBA00048267"/>
    </source>
</evidence>
<comment type="caution">
    <text evidence="12">The sequence shown here is derived from an EMBL/GenBank/DDBJ whole genome shotgun (WGS) entry which is preliminary data.</text>
</comment>
<dbReference type="SUPFAM" id="SSF52738">
    <property type="entry name" value="Methylesterase CheB, C-terminal domain"/>
    <property type="match status" value="1"/>
</dbReference>
<keyword evidence="3 6" id="KW-0597">Phosphoprotein</keyword>
<evidence type="ECO:0000256" key="2">
    <source>
        <dbReference type="ARBA" id="ARBA00022500"/>
    </source>
</evidence>
<dbReference type="EMBL" id="MDUX01000006">
    <property type="protein sequence ID" value="KAF7600394.1"/>
    <property type="molecule type" value="Genomic_DNA"/>
</dbReference>
<evidence type="ECO:0000313" key="12">
    <source>
        <dbReference type="EMBL" id="PAS93778.1"/>
    </source>
</evidence>
<evidence type="ECO:0000313" key="14">
    <source>
        <dbReference type="Proteomes" id="UP000623509"/>
    </source>
</evidence>
<evidence type="ECO:0000256" key="4">
    <source>
        <dbReference type="ARBA" id="ARBA00022801"/>
    </source>
</evidence>
<protein>
    <recommendedName>
        <fullName evidence="6">Protein-glutamate methylesterase/protein-glutamine glutaminase</fullName>
        <ecNumber evidence="6">3.1.1.61</ecNumber>
        <ecNumber evidence="6">3.5.1.44</ecNumber>
    </recommendedName>
</protein>
<dbReference type="PROSITE" id="PS50122">
    <property type="entry name" value="CHEB"/>
    <property type="match status" value="1"/>
</dbReference>
<feature type="domain" description="Response regulatory" evidence="9">
    <location>
        <begin position="3"/>
        <end position="120"/>
    </location>
</feature>
<comment type="function">
    <text evidence="6">Involved in chemotaxis. Part of a chemotaxis signal transduction system that modulates chemotaxis in response to various stimuli. Catalyzes the demethylation of specific methylglutamate residues introduced into the chemoreceptors (methyl-accepting chemotaxis proteins or MCP) by CheR. Also mediates the irreversible deamidation of specific glutamine residues to glutamic acid.</text>
</comment>
<keyword evidence="4 6" id="KW-0378">Hydrolase</keyword>
<comment type="catalytic activity">
    <reaction evidence="6">
        <text>L-glutaminyl-[protein] + H2O = L-glutamyl-[protein] + NH4(+)</text>
        <dbReference type="Rhea" id="RHEA:16441"/>
        <dbReference type="Rhea" id="RHEA-COMP:10207"/>
        <dbReference type="Rhea" id="RHEA-COMP:10208"/>
        <dbReference type="ChEBI" id="CHEBI:15377"/>
        <dbReference type="ChEBI" id="CHEBI:28938"/>
        <dbReference type="ChEBI" id="CHEBI:29973"/>
        <dbReference type="ChEBI" id="CHEBI:30011"/>
        <dbReference type="EC" id="3.5.1.44"/>
    </reaction>
</comment>
<evidence type="ECO:0000259" key="9">
    <source>
        <dbReference type="PROSITE" id="PS50110"/>
    </source>
</evidence>
<dbReference type="Pfam" id="PF01339">
    <property type="entry name" value="CheB_methylest"/>
    <property type="match status" value="1"/>
</dbReference>
<dbReference type="PIRSF" id="PIRSF000876">
    <property type="entry name" value="RR_chemtxs_CheB"/>
    <property type="match status" value="1"/>
</dbReference>
<dbReference type="GO" id="GO:0050568">
    <property type="term" value="F:protein-glutamine glutaminase activity"/>
    <property type="evidence" value="ECO:0007669"/>
    <property type="project" value="UniProtKB-UniRule"/>
</dbReference>
<evidence type="ECO:0000313" key="13">
    <source>
        <dbReference type="Proteomes" id="UP000216107"/>
    </source>
</evidence>
<evidence type="ECO:0000313" key="11">
    <source>
        <dbReference type="EMBL" id="KAF7600394.1"/>
    </source>
</evidence>
<dbReference type="Pfam" id="PF00072">
    <property type="entry name" value="Response_reg"/>
    <property type="match status" value="1"/>
</dbReference>
<keyword evidence="2 6" id="KW-0145">Chemotaxis</keyword>
<dbReference type="PANTHER" id="PTHR42872:SF6">
    <property type="entry name" value="PROTEIN-GLUTAMATE METHYLESTERASE_PROTEIN-GLUTAMINE GLUTAMINASE"/>
    <property type="match status" value="1"/>
</dbReference>
<feature type="domain" description="CheB-type methylesterase" evidence="10">
    <location>
        <begin position="155"/>
        <end position="347"/>
    </location>
</feature>
<evidence type="ECO:0000256" key="1">
    <source>
        <dbReference type="ARBA" id="ARBA00022490"/>
    </source>
</evidence>
<dbReference type="GO" id="GO:0005737">
    <property type="term" value="C:cytoplasm"/>
    <property type="evidence" value="ECO:0007669"/>
    <property type="project" value="UniProtKB-SubCell"/>
</dbReference>
<dbReference type="EC" id="3.5.1.44" evidence="6"/>
<sequence length="350" mass="37700">MIKVLIVDDSALIRQLLTHILSQDPLIRVVGTASDPYVARDKIKELEPDVLTLDIEMPRMDGLEFLDRLMRLRPMPVIMISTLTEAGADVTLRALELGAVDYVTKPVGMVVETLERYAEEIIAKVKMAAQCRLRAGGGGRAVQRSVPKPASLEIRGAADRLILLGASTGGTEAIKEVLKPLPPAMPPIIIVQHMPPGFTASFARRLDSLCRLHVKEGEHGERPLPGHAYIAPGGRHMVLTKAGGQYMLSLNDDETMNLHRPAVDKLFMSALPYVGSNAIGVLLTGMGKDGARGLLALRQAGVHTVVQDEESCVVWGMPREAAQIGAADAILPLSGIADHLLSRLHARASA</sequence>
<dbReference type="EMBL" id="NMRN01000012">
    <property type="protein sequence ID" value="PAS93778.1"/>
    <property type="molecule type" value="Genomic_DNA"/>
</dbReference>
<organism evidence="12 13">
    <name type="scientific">Candidatus Dactylopiibacterium carminicum</name>
    <dbReference type="NCBI Taxonomy" id="857335"/>
    <lineage>
        <taxon>Bacteria</taxon>
        <taxon>Pseudomonadati</taxon>
        <taxon>Pseudomonadota</taxon>
        <taxon>Betaproteobacteria</taxon>
        <taxon>Rhodocyclales</taxon>
        <taxon>Rhodocyclaceae</taxon>
        <taxon>Candidatus Dactylopiibacterium</taxon>
    </lineage>
</organism>
<evidence type="ECO:0000256" key="6">
    <source>
        <dbReference type="HAMAP-Rule" id="MF_00099"/>
    </source>
</evidence>
<feature type="modified residue" description="4-aspartylphosphate" evidence="6 8">
    <location>
        <position position="54"/>
    </location>
</feature>
<accession>A0A272EUJ8</accession>
<dbReference type="SUPFAM" id="SSF52172">
    <property type="entry name" value="CheY-like"/>
    <property type="match status" value="1"/>
</dbReference>
<evidence type="ECO:0000256" key="8">
    <source>
        <dbReference type="PROSITE-ProRule" id="PRU00169"/>
    </source>
</evidence>
<evidence type="ECO:0000259" key="10">
    <source>
        <dbReference type="PROSITE" id="PS50122"/>
    </source>
</evidence>
<dbReference type="NCBIfam" id="NF009206">
    <property type="entry name" value="PRK12555.1"/>
    <property type="match status" value="1"/>
</dbReference>
<dbReference type="CDD" id="cd16432">
    <property type="entry name" value="CheB_Rec"/>
    <property type="match status" value="1"/>
</dbReference>
<dbReference type="InterPro" id="IPR011006">
    <property type="entry name" value="CheY-like_superfamily"/>
</dbReference>
<dbReference type="Proteomes" id="UP000623509">
    <property type="component" value="Unassembled WGS sequence"/>
</dbReference>
<dbReference type="Gene3D" id="3.40.50.2300">
    <property type="match status" value="1"/>
</dbReference>
<dbReference type="RefSeq" id="WP_095523471.1">
    <property type="nucleotide sequence ID" value="NZ_MDUX01000006.1"/>
</dbReference>
<dbReference type="AlphaFoldDB" id="A0A272EUJ8"/>
<keyword evidence="14" id="KW-1185">Reference proteome</keyword>
<gene>
    <name evidence="6" type="primary">cheB</name>
    <name evidence="11" type="ORF">BGI27_03170</name>
    <name evidence="12" type="ORF">CGU29_05950</name>
</gene>
<reference evidence="11 14" key="1">
    <citation type="submission" date="2016-08" db="EMBL/GenBank/DDBJ databases">
        <title>Candidatus Dactylopiibacterium carminicum genome sequence.</title>
        <authorList>
            <person name="Ramirez-Puebla S.T."/>
            <person name="Ormeno-Orrillo E."/>
            <person name="Vera-Ponce De Leon A."/>
            <person name="Luis L."/>
            <person name="Sanchez-Flores A."/>
            <person name="Monica R."/>
            <person name="Martinez-Romero E."/>
        </authorList>
    </citation>
    <scope>NUCLEOTIDE SEQUENCE [LARGE SCALE GENOMIC DNA]</scope>
    <source>
        <strain evidence="11">END1</strain>
    </source>
</reference>
<evidence type="ECO:0000256" key="7">
    <source>
        <dbReference type="PROSITE-ProRule" id="PRU00050"/>
    </source>
</evidence>
<dbReference type="GO" id="GO:0006935">
    <property type="term" value="P:chemotaxis"/>
    <property type="evidence" value="ECO:0007669"/>
    <property type="project" value="UniProtKB-UniRule"/>
</dbReference>
<dbReference type="CDD" id="cd17541">
    <property type="entry name" value="REC_CheB-like"/>
    <property type="match status" value="1"/>
</dbReference>
<comment type="PTM">
    <text evidence="6">Phosphorylated by CheA. Phosphorylation of the N-terminal regulatory domain activates the methylesterase activity.</text>
</comment>
<dbReference type="PANTHER" id="PTHR42872">
    <property type="entry name" value="PROTEIN-GLUTAMATE METHYLESTERASE/PROTEIN-GLUTAMINE GLUTAMINASE"/>
    <property type="match status" value="1"/>
</dbReference>
<name>A0A272EUJ8_9RHOO</name>
<dbReference type="GO" id="GO:0000156">
    <property type="term" value="F:phosphorelay response regulator activity"/>
    <property type="evidence" value="ECO:0007669"/>
    <property type="project" value="InterPro"/>
</dbReference>
<dbReference type="Gene3D" id="3.40.50.180">
    <property type="entry name" value="Methylesterase CheB, C-terminal domain"/>
    <property type="match status" value="1"/>
</dbReference>
<dbReference type="InterPro" id="IPR000673">
    <property type="entry name" value="Sig_transdc_resp-reg_Me-estase"/>
</dbReference>
<dbReference type="SMART" id="SM00448">
    <property type="entry name" value="REC"/>
    <property type="match status" value="1"/>
</dbReference>
<comment type="similarity">
    <text evidence="6">Belongs to the CheB family.</text>
</comment>
<dbReference type="Proteomes" id="UP000216107">
    <property type="component" value="Unassembled WGS sequence"/>
</dbReference>
<dbReference type="EC" id="3.1.1.61" evidence="6"/>
<feature type="active site" evidence="6 7">
    <location>
        <position position="289"/>
    </location>
</feature>
<dbReference type="InterPro" id="IPR008248">
    <property type="entry name" value="CheB-like"/>
</dbReference>
<dbReference type="HAMAP" id="MF_00099">
    <property type="entry name" value="CheB_chemtxs"/>
    <property type="match status" value="1"/>
</dbReference>
<dbReference type="InterPro" id="IPR001789">
    <property type="entry name" value="Sig_transdc_resp-reg_receiver"/>
</dbReference>
<comment type="subcellular location">
    <subcellularLocation>
        <location evidence="6">Cytoplasm</location>
    </subcellularLocation>
</comment>
<comment type="domain">
    <text evidence="6">Contains a C-terminal catalytic domain, and an N-terminal region which modulates catalytic activity.</text>
</comment>
<keyword evidence="1 6" id="KW-0963">Cytoplasm</keyword>
<feature type="active site" evidence="6 7">
    <location>
        <position position="167"/>
    </location>
</feature>
<evidence type="ECO:0000256" key="3">
    <source>
        <dbReference type="ARBA" id="ARBA00022553"/>
    </source>
</evidence>
<dbReference type="NCBIfam" id="NF001965">
    <property type="entry name" value="PRK00742.1"/>
    <property type="match status" value="1"/>
</dbReference>